<evidence type="ECO:0000313" key="11">
    <source>
        <dbReference type="Ensembl" id="ENSSFAP00005011124.1"/>
    </source>
</evidence>
<evidence type="ECO:0000256" key="2">
    <source>
        <dbReference type="ARBA" id="ARBA00022692"/>
    </source>
</evidence>
<dbReference type="AlphaFoldDB" id="A0A672GNJ4"/>
<protein>
    <submittedName>
        <fullName evidence="12">Uncharacterized protein</fullName>
    </submittedName>
</protein>
<evidence type="ECO:0000256" key="4">
    <source>
        <dbReference type="ARBA" id="ARBA00022989"/>
    </source>
</evidence>
<dbReference type="OMA" id="CQHADHL"/>
<comment type="subcellular location">
    <subcellularLocation>
        <location evidence="1">Membrane</location>
        <topology evidence="1">Single-pass type I membrane protein</topology>
    </subcellularLocation>
</comment>
<evidence type="ECO:0000256" key="9">
    <source>
        <dbReference type="SAM" id="Phobius"/>
    </source>
</evidence>
<keyword evidence="3 10" id="KW-0732">Signal</keyword>
<evidence type="ECO:0000256" key="1">
    <source>
        <dbReference type="ARBA" id="ARBA00004479"/>
    </source>
</evidence>
<proteinExistence type="predicted"/>
<dbReference type="GO" id="GO:0050852">
    <property type="term" value="P:T cell receptor signaling pathway"/>
    <property type="evidence" value="ECO:0007669"/>
    <property type="project" value="TreeGrafter"/>
</dbReference>
<gene>
    <name evidence="12" type="primary">LOC115383772</name>
    <name evidence="11" type="synonym">LOC115383773</name>
</gene>
<dbReference type="PANTHER" id="PTHR11494:SF9">
    <property type="entry name" value="SI:DKEY-1H24.6"/>
    <property type="match status" value="1"/>
</dbReference>
<dbReference type="GO" id="GO:0042129">
    <property type="term" value="P:regulation of T cell proliferation"/>
    <property type="evidence" value="ECO:0007669"/>
    <property type="project" value="InterPro"/>
</dbReference>
<dbReference type="InterPro" id="IPR040216">
    <property type="entry name" value="CTLA4/CD28"/>
</dbReference>
<evidence type="ECO:0000256" key="7">
    <source>
        <dbReference type="ARBA" id="ARBA00023180"/>
    </source>
</evidence>
<dbReference type="PANTHER" id="PTHR11494">
    <property type="entry name" value="CYTOTOXIC T-LYMPHOCYTE PROTEIN"/>
    <property type="match status" value="1"/>
</dbReference>
<dbReference type="Ensembl" id="ENSSFAT00005021151.1">
    <property type="protein sequence ID" value="ENSSFAP00005020348.1"/>
    <property type="gene ID" value="ENSSFAG00005010583.1"/>
</dbReference>
<accession>A0A672GNJ4</accession>
<keyword evidence="2 9" id="KW-0812">Transmembrane</keyword>
<evidence type="ECO:0000256" key="6">
    <source>
        <dbReference type="ARBA" id="ARBA00023157"/>
    </source>
</evidence>
<evidence type="ECO:0000313" key="12">
    <source>
        <dbReference type="Ensembl" id="ENSSFAP00005020348.1"/>
    </source>
</evidence>
<sequence>MRLCWLLLVVLGCRPSRAAPSPSIGALQGKLQTSSSPHCHGTALILCPSVTGKTLRFNLLRGDERICNCTCQVQPGEQDCSAQCSPDVKPHKSREGRFAGFNVTVSKTPVRYSCEAAVISPPPLKKSLSDAVVPLLVEGKPSHLVTAHLRCVCVCSPSCRGDGQERRSGTWLWIWILVVVSLSVYGLAVTVLASVCWTKLRRTELQNDYMNAKPRVQRAPKKKRGIQNPIPRYF</sequence>
<evidence type="ECO:0000256" key="5">
    <source>
        <dbReference type="ARBA" id="ARBA00023136"/>
    </source>
</evidence>
<feature type="transmembrane region" description="Helical" evidence="9">
    <location>
        <begin position="172"/>
        <end position="197"/>
    </location>
</feature>
<keyword evidence="7" id="KW-0325">Glycoprotein</keyword>
<reference evidence="12" key="1">
    <citation type="submission" date="2025-05" db="UniProtKB">
        <authorList>
            <consortium name="Ensembl"/>
        </authorList>
    </citation>
    <scope>IDENTIFICATION</scope>
</reference>
<dbReference type="GO" id="GO:0009897">
    <property type="term" value="C:external side of plasma membrane"/>
    <property type="evidence" value="ECO:0007669"/>
    <property type="project" value="TreeGrafter"/>
</dbReference>
<dbReference type="Ensembl" id="ENSSFAT00005011599.1">
    <property type="protein sequence ID" value="ENSSFAP00005011124.1"/>
    <property type="gene ID" value="ENSSFAG00005006225.1"/>
</dbReference>
<evidence type="ECO:0000256" key="8">
    <source>
        <dbReference type="ARBA" id="ARBA00023319"/>
    </source>
</evidence>
<feature type="signal peptide" evidence="10">
    <location>
        <begin position="1"/>
        <end position="18"/>
    </location>
</feature>
<keyword evidence="4 9" id="KW-1133">Transmembrane helix</keyword>
<keyword evidence="6" id="KW-1015">Disulfide bond</keyword>
<keyword evidence="5 9" id="KW-0472">Membrane</keyword>
<dbReference type="Proteomes" id="UP000472267">
    <property type="component" value="Unassembled WGS sequence"/>
</dbReference>
<name>A0A672GNJ4_SALFA</name>
<organism evidence="12 13">
    <name type="scientific">Salarias fasciatus</name>
    <name type="common">Jewelled blenny</name>
    <name type="synonym">Blennius fasciatus</name>
    <dbReference type="NCBI Taxonomy" id="181472"/>
    <lineage>
        <taxon>Eukaryota</taxon>
        <taxon>Metazoa</taxon>
        <taxon>Chordata</taxon>
        <taxon>Craniata</taxon>
        <taxon>Vertebrata</taxon>
        <taxon>Euteleostomi</taxon>
        <taxon>Actinopterygii</taxon>
        <taxon>Neopterygii</taxon>
        <taxon>Teleostei</taxon>
        <taxon>Neoteleostei</taxon>
        <taxon>Acanthomorphata</taxon>
        <taxon>Ovalentaria</taxon>
        <taxon>Blenniimorphae</taxon>
        <taxon>Blenniiformes</taxon>
        <taxon>Blennioidei</taxon>
        <taxon>Blenniidae</taxon>
        <taxon>Salariinae</taxon>
        <taxon>Salarias</taxon>
    </lineage>
</organism>
<keyword evidence="13" id="KW-1185">Reference proteome</keyword>
<evidence type="ECO:0000256" key="10">
    <source>
        <dbReference type="SAM" id="SignalP"/>
    </source>
</evidence>
<feature type="chain" id="PRO_5044627325" evidence="10">
    <location>
        <begin position="19"/>
        <end position="234"/>
    </location>
</feature>
<keyword evidence="8" id="KW-0393">Immunoglobulin domain</keyword>
<evidence type="ECO:0000256" key="3">
    <source>
        <dbReference type="ARBA" id="ARBA00022729"/>
    </source>
</evidence>
<evidence type="ECO:0000313" key="13">
    <source>
        <dbReference type="Proteomes" id="UP000472267"/>
    </source>
</evidence>